<reference evidence="18" key="1">
    <citation type="submission" date="2021-10" db="EMBL/GenBank/DDBJ databases">
        <title>Collection of gut derived symbiotic bacterial strains cultured from healthy donors.</title>
        <authorList>
            <person name="Lin H."/>
            <person name="Littmann E."/>
            <person name="Claire K."/>
            <person name="Pamer E."/>
        </authorList>
    </citation>
    <scope>NUCLEOTIDE SEQUENCE</scope>
    <source>
        <strain evidence="18">MSK.7.16</strain>
    </source>
</reference>
<evidence type="ECO:0000256" key="14">
    <source>
        <dbReference type="RuleBase" id="RU000584"/>
    </source>
</evidence>
<dbReference type="GO" id="GO:0008883">
    <property type="term" value="F:glutamyl-tRNA reductase activity"/>
    <property type="evidence" value="ECO:0007669"/>
    <property type="project" value="UniProtKB-UniRule"/>
</dbReference>
<evidence type="ECO:0000256" key="5">
    <source>
        <dbReference type="ARBA" id="ARBA00023002"/>
    </source>
</evidence>
<evidence type="ECO:0000259" key="16">
    <source>
        <dbReference type="Pfam" id="PF01488"/>
    </source>
</evidence>
<dbReference type="InterPro" id="IPR000343">
    <property type="entry name" value="4pyrrol_synth_GluRdtase"/>
</dbReference>
<comment type="similarity">
    <text evidence="2 9 14">Belongs to the glutamyl-tRNA reductase family.</text>
</comment>
<dbReference type="NCBIfam" id="TIGR01035">
    <property type="entry name" value="hemA"/>
    <property type="match status" value="1"/>
</dbReference>
<feature type="domain" description="Tetrapyrrole biosynthesis glutamyl-tRNA reductase dimerisation" evidence="15">
    <location>
        <begin position="319"/>
        <end position="417"/>
    </location>
</feature>
<protein>
    <recommendedName>
        <fullName evidence="8 9">Glutamyl-tRNA reductase</fullName>
        <shortName evidence="9">GluTR</shortName>
        <ecNumber evidence="3 9">1.2.1.70</ecNumber>
    </recommendedName>
</protein>
<dbReference type="SUPFAM" id="SSF69075">
    <property type="entry name" value="Glutamyl tRNA-reductase dimerization domain"/>
    <property type="match status" value="1"/>
</dbReference>
<feature type="site" description="Important for activity" evidence="9 13">
    <location>
        <position position="98"/>
    </location>
</feature>
<feature type="active site" description="Nucleophile" evidence="9 10">
    <location>
        <position position="50"/>
    </location>
</feature>
<dbReference type="HAMAP" id="MF_00087">
    <property type="entry name" value="Glu_tRNA_reductase"/>
    <property type="match status" value="1"/>
</dbReference>
<dbReference type="InterPro" id="IPR015895">
    <property type="entry name" value="4pyrrol_synth_GluRdtase_N"/>
</dbReference>
<dbReference type="RefSeq" id="WP_008539839.1">
    <property type="nucleotide sequence ID" value="NZ_CATXHE010000024.1"/>
</dbReference>
<dbReference type="InterPro" id="IPR018214">
    <property type="entry name" value="GluRdtase_CS"/>
</dbReference>
<comment type="miscellaneous">
    <text evidence="9">During catalysis, the active site Cys acts as a nucleophile attacking the alpha-carbonyl group of tRNA-bound glutamate with the formation of a thioester intermediate between enzyme and glutamate, and the concomitant release of tRNA(Glu). The thioester intermediate is finally reduced by direct hydride transfer from NADPH, to form the product GSA.</text>
</comment>
<organism evidence="18 19">
    <name type="scientific">Megamonas funiformis</name>
    <dbReference type="NCBI Taxonomy" id="437897"/>
    <lineage>
        <taxon>Bacteria</taxon>
        <taxon>Bacillati</taxon>
        <taxon>Bacillota</taxon>
        <taxon>Negativicutes</taxon>
        <taxon>Selenomonadales</taxon>
        <taxon>Selenomonadaceae</taxon>
        <taxon>Megamonas</taxon>
    </lineage>
</organism>
<dbReference type="Pfam" id="PF05201">
    <property type="entry name" value="GlutR_N"/>
    <property type="match status" value="1"/>
</dbReference>
<dbReference type="FunFam" id="3.30.460.30:FF:000001">
    <property type="entry name" value="Glutamyl-tRNA reductase"/>
    <property type="match status" value="1"/>
</dbReference>
<comment type="pathway">
    <text evidence="1 9 14">Porphyrin-containing compound metabolism; protoporphyrin-IX biosynthesis; 5-aminolevulinate from L-glutamyl-tRNA(Glu): step 1/2.</text>
</comment>
<dbReference type="InterPro" id="IPR015896">
    <property type="entry name" value="4pyrrol_synth_GluRdtase_dimer"/>
</dbReference>
<dbReference type="InterPro" id="IPR036291">
    <property type="entry name" value="NAD(P)-bd_dom_sf"/>
</dbReference>
<dbReference type="PANTHER" id="PTHR43013:SF1">
    <property type="entry name" value="GLUTAMYL-TRNA REDUCTASE"/>
    <property type="match status" value="1"/>
</dbReference>
<sequence length="425" mass="48239">MQLVVLGLNHKTVSVEVRERFAISVDNINKGLRHLDNYNGISEVVILSTCNRTEIYAVVDDANENMQDVKEFFFTLAGSDDAKDEYFYYHVDKDCIRHLFAVASSLDSLIIGEGQILSQVKKAYSMAREAQATSTILNTLFHRAITTGKRVRTETRIAYNAVSVSYAAVQLALKIFGNLEHSNTLIYGAGQMAELTARNLMGKGAKKIYVANRHFDKAQELASQFGGEAVGFRDALRKANDVDIVVTSTGAPHYVVKPWETQLFMSKRKGRPLVIIDIAVPRDVDPDVAEIKGVELYNIDDLEAVVEDNIKEREYEAYQAQKIIDEEVNSILERFQYLSCQPVMARLSTKAERIRRREVKRAMTKLGDLTESQVREIEHMSHMIVRKLLREPMIKLNSFAGTQQEDYYVNAVTKLFKIDVLKERE</sequence>
<dbReference type="Gene3D" id="3.30.460.30">
    <property type="entry name" value="Glutamyl-tRNA reductase, N-terminal domain"/>
    <property type="match status" value="1"/>
</dbReference>
<comment type="caution">
    <text evidence="18">The sequence shown here is derived from an EMBL/GenBank/DDBJ whole genome shotgun (WGS) entry which is preliminary data.</text>
</comment>
<feature type="domain" description="Quinate/shikimate 5-dehydrogenase/glutamyl-tRNA reductase" evidence="16">
    <location>
        <begin position="170"/>
        <end position="305"/>
    </location>
</feature>
<comment type="subunit">
    <text evidence="9">Homodimer.</text>
</comment>
<evidence type="ECO:0000256" key="4">
    <source>
        <dbReference type="ARBA" id="ARBA00022857"/>
    </source>
</evidence>
<dbReference type="Gene3D" id="3.40.50.720">
    <property type="entry name" value="NAD(P)-binding Rossmann-like Domain"/>
    <property type="match status" value="1"/>
</dbReference>
<dbReference type="PIRSF" id="PIRSF000445">
    <property type="entry name" value="4pyrrol_synth_GluRdtase"/>
    <property type="match status" value="1"/>
</dbReference>
<evidence type="ECO:0000259" key="15">
    <source>
        <dbReference type="Pfam" id="PF00745"/>
    </source>
</evidence>
<dbReference type="AlphaFoldDB" id="A0AAW4U3U7"/>
<evidence type="ECO:0000256" key="3">
    <source>
        <dbReference type="ARBA" id="ARBA00012970"/>
    </source>
</evidence>
<feature type="domain" description="Glutamyl-tRNA reductase N-terminal" evidence="17">
    <location>
        <begin position="6"/>
        <end position="155"/>
    </location>
</feature>
<dbReference type="PROSITE" id="PS00747">
    <property type="entry name" value="GLUTR"/>
    <property type="match status" value="1"/>
</dbReference>
<dbReference type="Proteomes" id="UP001198190">
    <property type="component" value="Unassembled WGS sequence"/>
</dbReference>
<feature type="binding site" evidence="9 11">
    <location>
        <begin position="49"/>
        <end position="52"/>
    </location>
    <ligand>
        <name>substrate</name>
    </ligand>
</feature>
<comment type="function">
    <text evidence="9">Catalyzes the NADPH-dependent reduction of glutamyl-tRNA(Glu) to glutamate 1-semialdehyde (GSA).</text>
</comment>
<evidence type="ECO:0000256" key="8">
    <source>
        <dbReference type="ARBA" id="ARBA00068659"/>
    </source>
</evidence>
<feature type="binding site" evidence="9 11">
    <location>
        <begin position="113"/>
        <end position="115"/>
    </location>
    <ligand>
        <name>substrate</name>
    </ligand>
</feature>
<dbReference type="Pfam" id="PF00745">
    <property type="entry name" value="GlutR_dimer"/>
    <property type="match status" value="1"/>
</dbReference>
<proteinExistence type="inferred from homology"/>
<evidence type="ECO:0000256" key="1">
    <source>
        <dbReference type="ARBA" id="ARBA00005059"/>
    </source>
</evidence>
<feature type="binding site" evidence="9 12">
    <location>
        <begin position="188"/>
        <end position="193"/>
    </location>
    <ligand>
        <name>NADP(+)</name>
        <dbReference type="ChEBI" id="CHEBI:58349"/>
    </ligand>
</feature>
<dbReference type="InterPro" id="IPR006151">
    <property type="entry name" value="Shikm_DH/Glu-tRNA_Rdtase"/>
</dbReference>
<name>A0AAW4U3U7_9FIRM</name>
<dbReference type="GO" id="GO:0050661">
    <property type="term" value="F:NADP binding"/>
    <property type="evidence" value="ECO:0007669"/>
    <property type="project" value="InterPro"/>
</dbReference>
<evidence type="ECO:0000313" key="19">
    <source>
        <dbReference type="Proteomes" id="UP001198190"/>
    </source>
</evidence>
<dbReference type="GO" id="GO:0019353">
    <property type="term" value="P:protoporphyrinogen IX biosynthetic process from glutamate"/>
    <property type="evidence" value="ECO:0007669"/>
    <property type="project" value="TreeGrafter"/>
</dbReference>
<evidence type="ECO:0000256" key="9">
    <source>
        <dbReference type="HAMAP-Rule" id="MF_00087"/>
    </source>
</evidence>
<dbReference type="InterPro" id="IPR036343">
    <property type="entry name" value="GluRdtase_N_sf"/>
</dbReference>
<evidence type="ECO:0000313" key="18">
    <source>
        <dbReference type="EMBL" id="MCB6827726.1"/>
    </source>
</evidence>
<dbReference type="EMBL" id="JAJCGD010000005">
    <property type="protein sequence ID" value="MCB6827726.1"/>
    <property type="molecule type" value="Genomic_DNA"/>
</dbReference>
<evidence type="ECO:0000256" key="11">
    <source>
        <dbReference type="PIRSR" id="PIRSR000445-2"/>
    </source>
</evidence>
<evidence type="ECO:0000259" key="17">
    <source>
        <dbReference type="Pfam" id="PF05201"/>
    </source>
</evidence>
<keyword evidence="6 9" id="KW-0627">Porphyrin biosynthesis</keyword>
<evidence type="ECO:0000256" key="13">
    <source>
        <dbReference type="PIRSR" id="PIRSR000445-4"/>
    </source>
</evidence>
<dbReference type="PANTHER" id="PTHR43013">
    <property type="entry name" value="GLUTAMYL-TRNA REDUCTASE"/>
    <property type="match status" value="1"/>
</dbReference>
<evidence type="ECO:0000256" key="6">
    <source>
        <dbReference type="ARBA" id="ARBA00023244"/>
    </source>
</evidence>
<evidence type="ECO:0000256" key="7">
    <source>
        <dbReference type="ARBA" id="ARBA00047464"/>
    </source>
</evidence>
<feature type="binding site" evidence="9 11">
    <location>
        <position position="108"/>
    </location>
    <ligand>
        <name>substrate</name>
    </ligand>
</feature>
<comment type="catalytic activity">
    <reaction evidence="7 9 14">
        <text>(S)-4-amino-5-oxopentanoate + tRNA(Glu) + NADP(+) = L-glutamyl-tRNA(Glu) + NADPH + H(+)</text>
        <dbReference type="Rhea" id="RHEA:12344"/>
        <dbReference type="Rhea" id="RHEA-COMP:9663"/>
        <dbReference type="Rhea" id="RHEA-COMP:9680"/>
        <dbReference type="ChEBI" id="CHEBI:15378"/>
        <dbReference type="ChEBI" id="CHEBI:57501"/>
        <dbReference type="ChEBI" id="CHEBI:57783"/>
        <dbReference type="ChEBI" id="CHEBI:58349"/>
        <dbReference type="ChEBI" id="CHEBI:78442"/>
        <dbReference type="ChEBI" id="CHEBI:78520"/>
        <dbReference type="EC" id="1.2.1.70"/>
    </reaction>
</comment>
<dbReference type="FunFam" id="3.40.50.720:FF:000031">
    <property type="entry name" value="Glutamyl-tRNA reductase"/>
    <property type="match status" value="1"/>
</dbReference>
<dbReference type="GeneID" id="62779420"/>
<accession>A0AAW4U3U7</accession>
<dbReference type="EC" id="1.2.1.70" evidence="3 9"/>
<dbReference type="Pfam" id="PF01488">
    <property type="entry name" value="Shikimate_DH"/>
    <property type="match status" value="1"/>
</dbReference>
<dbReference type="CDD" id="cd05213">
    <property type="entry name" value="NAD_bind_Glutamyl_tRNA_reduct"/>
    <property type="match status" value="1"/>
</dbReference>
<dbReference type="SUPFAM" id="SSF69742">
    <property type="entry name" value="Glutamyl tRNA-reductase catalytic, N-terminal domain"/>
    <property type="match status" value="1"/>
</dbReference>
<dbReference type="SUPFAM" id="SSF51735">
    <property type="entry name" value="NAD(P)-binding Rossmann-fold domains"/>
    <property type="match status" value="1"/>
</dbReference>
<keyword evidence="5 9" id="KW-0560">Oxidoreductase</keyword>
<evidence type="ECO:0000256" key="2">
    <source>
        <dbReference type="ARBA" id="ARBA00005916"/>
    </source>
</evidence>
<evidence type="ECO:0000256" key="12">
    <source>
        <dbReference type="PIRSR" id="PIRSR000445-3"/>
    </source>
</evidence>
<dbReference type="InterPro" id="IPR036453">
    <property type="entry name" value="GluRdtase_dimer_dom_sf"/>
</dbReference>
<gene>
    <name evidence="9 18" type="primary">hemA</name>
    <name evidence="18" type="ORF">LIY65_03395</name>
</gene>
<feature type="binding site" evidence="9 11">
    <location>
        <position position="119"/>
    </location>
    <ligand>
        <name>substrate</name>
    </ligand>
</feature>
<evidence type="ECO:0000256" key="10">
    <source>
        <dbReference type="PIRSR" id="PIRSR000445-1"/>
    </source>
</evidence>
<keyword evidence="4 9" id="KW-0521">NADP</keyword>
<comment type="domain">
    <text evidence="9">Possesses an unusual extended V-shaped dimeric structure with each monomer consisting of three distinct domains arranged along a curved 'spinal' alpha-helix. The N-terminal catalytic domain specifically recognizes the glutamate moiety of the substrate. The second domain is the NADPH-binding domain, and the third C-terminal domain is responsible for dimerization.</text>
</comment>